<accession>A0A1L7CV82</accession>
<name>A0A1L7CV82_9CORY</name>
<dbReference type="EMBL" id="CP009248">
    <property type="protein sequence ID" value="APT89785.1"/>
    <property type="molecule type" value="Genomic_DNA"/>
</dbReference>
<evidence type="ECO:0000259" key="3">
    <source>
        <dbReference type="Pfam" id="PF00881"/>
    </source>
</evidence>
<dbReference type="SUPFAM" id="SSF55469">
    <property type="entry name" value="FMN-dependent nitroreductase-like"/>
    <property type="match status" value="1"/>
</dbReference>
<dbReference type="InterPro" id="IPR029479">
    <property type="entry name" value="Nitroreductase"/>
</dbReference>
<evidence type="ECO:0000256" key="2">
    <source>
        <dbReference type="ARBA" id="ARBA00023002"/>
    </source>
</evidence>
<dbReference type="Proteomes" id="UP000185469">
    <property type="component" value="Chromosome"/>
</dbReference>
<organism evidence="4 5">
    <name type="scientific">Corynebacterium sphenisci DSM 44792</name>
    <dbReference type="NCBI Taxonomy" id="1437874"/>
    <lineage>
        <taxon>Bacteria</taxon>
        <taxon>Bacillati</taxon>
        <taxon>Actinomycetota</taxon>
        <taxon>Actinomycetes</taxon>
        <taxon>Mycobacteriales</taxon>
        <taxon>Corynebacteriaceae</taxon>
        <taxon>Corynebacterium</taxon>
    </lineage>
</organism>
<dbReference type="Gene3D" id="3.40.109.10">
    <property type="entry name" value="NADH Oxidase"/>
    <property type="match status" value="1"/>
</dbReference>
<gene>
    <name evidence="4" type="ORF">CSPHI_00245</name>
</gene>
<dbReference type="PANTHER" id="PTHR43673">
    <property type="entry name" value="NAD(P)H NITROREDUCTASE YDGI-RELATED"/>
    <property type="match status" value="1"/>
</dbReference>
<evidence type="ECO:0000313" key="4">
    <source>
        <dbReference type="EMBL" id="APT89785.1"/>
    </source>
</evidence>
<evidence type="ECO:0000256" key="1">
    <source>
        <dbReference type="ARBA" id="ARBA00007118"/>
    </source>
</evidence>
<dbReference type="KEGG" id="csph:CSPHI_00245"/>
<keyword evidence="2" id="KW-0560">Oxidoreductase</keyword>
<sequence length="217" mass="23575">MDPDLRERLAELVRARRAVRAYRPGPLDEELVREYLGLILEAPSAFNLQDPGIIRIRDPRVRARVLAAAGGQRQVAEAPLLLAFLADPAGWRRTLPEVTERNLASGYWDPATAAERGERIRAFQRVRAEAGLAREFALRNAMIAATYGILLAPAFGWASSPMTGFDDAALKEALGAPAEATVALLLAVGEPAEDPPHPGRLPLAHRVHLDRWGGAGD</sequence>
<dbReference type="STRING" id="1437874.CSPHI_00245"/>
<dbReference type="AlphaFoldDB" id="A0A1L7CV82"/>
<reference evidence="4 5" key="1">
    <citation type="submission" date="2014-08" db="EMBL/GenBank/DDBJ databases">
        <title>Complete genome sequence of Corynebacterium sphenisci CECT 5990(T) (=DSM 44792(T)), isolated from healthy wild penguins.</title>
        <authorList>
            <person name="Ruckert C."/>
            <person name="Albersmeier A."/>
            <person name="Winkler A."/>
            <person name="Kalinowski J."/>
        </authorList>
    </citation>
    <scope>NUCLEOTIDE SEQUENCE [LARGE SCALE GENOMIC DNA]</scope>
    <source>
        <strain evidence="4 5">DSM 44792</strain>
    </source>
</reference>
<comment type="similarity">
    <text evidence="1">Belongs to the nitroreductase family.</text>
</comment>
<protein>
    <submittedName>
        <fullName evidence="4">Nitroreductase</fullName>
    </submittedName>
</protein>
<proteinExistence type="inferred from homology"/>
<evidence type="ECO:0000313" key="5">
    <source>
        <dbReference type="Proteomes" id="UP000185469"/>
    </source>
</evidence>
<dbReference type="InterPro" id="IPR000415">
    <property type="entry name" value="Nitroreductase-like"/>
</dbReference>
<dbReference type="GO" id="GO:0016491">
    <property type="term" value="F:oxidoreductase activity"/>
    <property type="evidence" value="ECO:0007669"/>
    <property type="project" value="UniProtKB-KW"/>
</dbReference>
<feature type="domain" description="Nitroreductase" evidence="3">
    <location>
        <begin position="13"/>
        <end position="189"/>
    </location>
</feature>
<dbReference type="Pfam" id="PF00881">
    <property type="entry name" value="Nitroreductase"/>
    <property type="match status" value="1"/>
</dbReference>
<keyword evidence="5" id="KW-1185">Reference proteome</keyword>